<dbReference type="FunFam" id="1.10.238.10:FF:000029">
    <property type="entry name" value="Signal transducer and transcription activator 6"/>
    <property type="match status" value="1"/>
</dbReference>
<keyword evidence="7" id="KW-0007">Acetylation</keyword>
<evidence type="ECO:0000256" key="7">
    <source>
        <dbReference type="ARBA" id="ARBA00022990"/>
    </source>
</evidence>
<keyword evidence="6" id="KW-0013">ADP-ribosylation</keyword>
<dbReference type="GO" id="GO:0005737">
    <property type="term" value="C:cytoplasm"/>
    <property type="evidence" value="ECO:0007669"/>
    <property type="project" value="UniProtKB-SubCell"/>
</dbReference>
<dbReference type="InterPro" id="IPR048988">
    <property type="entry name" value="STAT_linker"/>
</dbReference>
<dbReference type="GO" id="GO:0005634">
    <property type="term" value="C:nucleus"/>
    <property type="evidence" value="ECO:0007669"/>
    <property type="project" value="UniProtKB-SubCell"/>
</dbReference>
<dbReference type="Gene3D" id="1.20.1050.20">
    <property type="entry name" value="STAT transcription factor, all-alpha domain"/>
    <property type="match status" value="1"/>
</dbReference>
<evidence type="ECO:0000256" key="5">
    <source>
        <dbReference type="ARBA" id="ARBA00022553"/>
    </source>
</evidence>
<dbReference type="Gene3D" id="3.30.505.10">
    <property type="entry name" value="SH2 domain"/>
    <property type="match status" value="1"/>
</dbReference>
<dbReference type="GeneID" id="101725744"/>
<evidence type="ECO:0000313" key="21">
    <source>
        <dbReference type="RefSeq" id="XP_021097017.1"/>
    </source>
</evidence>
<comment type="subcellular location">
    <subcellularLocation>
        <location evidence="2 17">Cytoplasm</location>
    </subcellularLocation>
    <subcellularLocation>
        <location evidence="1 17">Nucleus</location>
    </subcellularLocation>
</comment>
<dbReference type="Gene3D" id="2.60.40.630">
    <property type="entry name" value="STAT transcription factor, DNA-binding domain"/>
    <property type="match status" value="1"/>
</dbReference>
<comment type="function">
    <text evidence="14">Carries out a dual function: signal transduction and activation of transcription. Involved in IL4/interleukin-4- and IL3/interleukin-3-mediated signaling.</text>
</comment>
<dbReference type="Pfam" id="PF00017">
    <property type="entry name" value="SH2"/>
    <property type="match status" value="1"/>
</dbReference>
<evidence type="ECO:0000256" key="15">
    <source>
        <dbReference type="ARBA" id="ARBA00065891"/>
    </source>
</evidence>
<dbReference type="Gene3D" id="1.10.238.10">
    <property type="entry name" value="EF-hand"/>
    <property type="match status" value="1"/>
</dbReference>
<proteinExistence type="inferred from homology"/>
<keyword evidence="9 17" id="KW-0805">Transcription regulation</keyword>
<evidence type="ECO:0000256" key="12">
    <source>
        <dbReference type="ARBA" id="ARBA00023163"/>
    </source>
</evidence>
<dbReference type="InterPro" id="IPR013800">
    <property type="entry name" value="STAT_TF_alpha"/>
</dbReference>
<evidence type="ECO:0000256" key="11">
    <source>
        <dbReference type="ARBA" id="ARBA00023159"/>
    </source>
</evidence>
<evidence type="ECO:0000256" key="18">
    <source>
        <dbReference type="SAM" id="MobiDB-lite"/>
    </source>
</evidence>
<evidence type="ECO:0000256" key="17">
    <source>
        <dbReference type="RuleBase" id="RU046415"/>
    </source>
</evidence>
<evidence type="ECO:0000256" key="1">
    <source>
        <dbReference type="ARBA" id="ARBA00004123"/>
    </source>
</evidence>
<dbReference type="InterPro" id="IPR015988">
    <property type="entry name" value="STAT_TF_CC"/>
</dbReference>
<evidence type="ECO:0000256" key="8">
    <source>
        <dbReference type="ARBA" id="ARBA00022999"/>
    </source>
</evidence>
<keyword evidence="5 17" id="KW-0597">Phosphoprotein</keyword>
<dbReference type="CDD" id="cd16856">
    <property type="entry name" value="STAT6_CCD"/>
    <property type="match status" value="1"/>
</dbReference>
<dbReference type="PANTHER" id="PTHR11801">
    <property type="entry name" value="SIGNAL TRANSDUCER AND ACTIVATOR OF TRANSCRIPTION"/>
    <property type="match status" value="1"/>
</dbReference>
<dbReference type="Pfam" id="PF02864">
    <property type="entry name" value="STAT_bind"/>
    <property type="match status" value="1"/>
</dbReference>
<comment type="subunit">
    <text evidence="15">Forms a homodimer or a heterodimer with a related family member. Interacts with NCOA1 via its C-terminal LXXLL motif.</text>
</comment>
<dbReference type="SUPFAM" id="SSF47655">
    <property type="entry name" value="STAT"/>
    <property type="match status" value="1"/>
</dbReference>
<keyword evidence="13 17" id="KW-0539">Nucleus</keyword>
<name>A0AAX6RH01_HETGA</name>
<evidence type="ECO:0000256" key="3">
    <source>
        <dbReference type="ARBA" id="ARBA00005586"/>
    </source>
</evidence>
<evidence type="ECO:0000256" key="9">
    <source>
        <dbReference type="ARBA" id="ARBA00023015"/>
    </source>
</evidence>
<dbReference type="GO" id="GO:0048732">
    <property type="term" value="P:gland development"/>
    <property type="evidence" value="ECO:0007669"/>
    <property type="project" value="UniProtKB-ARBA"/>
</dbReference>
<dbReference type="SUPFAM" id="SSF55550">
    <property type="entry name" value="SH2 domain"/>
    <property type="match status" value="1"/>
</dbReference>
<feature type="region of interest" description="Disordered" evidence="18">
    <location>
        <begin position="723"/>
        <end position="754"/>
    </location>
</feature>
<dbReference type="InterPro" id="IPR035857">
    <property type="entry name" value="STAT6_SH2"/>
</dbReference>
<dbReference type="RefSeq" id="XP_021097017.1">
    <property type="nucleotide sequence ID" value="XM_021241358.1"/>
</dbReference>
<dbReference type="CDD" id="cd16850">
    <property type="entry name" value="STAT6_DBD"/>
    <property type="match status" value="1"/>
</dbReference>
<evidence type="ECO:0000256" key="6">
    <source>
        <dbReference type="ARBA" id="ARBA00022765"/>
    </source>
</evidence>
<dbReference type="InterPro" id="IPR001217">
    <property type="entry name" value="STAT"/>
</dbReference>
<accession>A0AAX6RH01</accession>
<feature type="domain" description="SH2" evidence="19">
    <location>
        <begin position="433"/>
        <end position="548"/>
    </location>
</feature>
<dbReference type="AlphaFoldDB" id="A0AAX6RH01"/>
<reference evidence="21" key="1">
    <citation type="submission" date="2025-08" db="UniProtKB">
        <authorList>
            <consortium name="RefSeq"/>
        </authorList>
    </citation>
    <scope>IDENTIFICATION</scope>
</reference>
<dbReference type="InterPro" id="IPR028187">
    <property type="entry name" value="STAT6_C"/>
</dbReference>
<dbReference type="InterPro" id="IPR000980">
    <property type="entry name" value="SH2"/>
</dbReference>
<evidence type="ECO:0000256" key="10">
    <source>
        <dbReference type="ARBA" id="ARBA00023125"/>
    </source>
</evidence>
<organism evidence="20 21">
    <name type="scientific">Heterocephalus glaber</name>
    <name type="common">Naked mole rat</name>
    <dbReference type="NCBI Taxonomy" id="10181"/>
    <lineage>
        <taxon>Eukaryota</taxon>
        <taxon>Metazoa</taxon>
        <taxon>Chordata</taxon>
        <taxon>Craniata</taxon>
        <taxon>Vertebrata</taxon>
        <taxon>Euteleostomi</taxon>
        <taxon>Mammalia</taxon>
        <taxon>Eutheria</taxon>
        <taxon>Euarchontoglires</taxon>
        <taxon>Glires</taxon>
        <taxon>Rodentia</taxon>
        <taxon>Hystricomorpha</taxon>
        <taxon>Bathyergidae</taxon>
        <taxon>Heterocephalus</taxon>
    </lineage>
</organism>
<dbReference type="Proteomes" id="UP000694906">
    <property type="component" value="Unplaced"/>
</dbReference>
<dbReference type="Pfam" id="PF14596">
    <property type="entry name" value="STAT6_C"/>
    <property type="match status" value="1"/>
</dbReference>
<gene>
    <name evidence="21" type="primary">Stat6</name>
</gene>
<dbReference type="InterPro" id="IPR036860">
    <property type="entry name" value="SH2_dom_sf"/>
</dbReference>
<keyword evidence="10 17" id="KW-0238">DNA-binding</keyword>
<dbReference type="CTD" id="6778"/>
<keyword evidence="11 17" id="KW-0010">Activator</keyword>
<evidence type="ECO:0000256" key="13">
    <source>
        <dbReference type="ARBA" id="ARBA00023242"/>
    </source>
</evidence>
<keyword evidence="4 17" id="KW-0963">Cytoplasm</keyword>
<keyword evidence="12 17" id="KW-0804">Transcription</keyword>
<dbReference type="InterPro" id="IPR008967">
    <property type="entry name" value="p53-like_TF_DNA-bd_sf"/>
</dbReference>
<dbReference type="Pfam" id="PF21354">
    <property type="entry name" value="STAT_linker"/>
    <property type="match status" value="1"/>
</dbReference>
<dbReference type="InterPro" id="IPR012345">
    <property type="entry name" value="STAT_TF_DNA-bd_N"/>
</dbReference>
<dbReference type="CDD" id="cd10377">
    <property type="entry name" value="SH2_STAT6"/>
    <property type="match status" value="1"/>
</dbReference>
<evidence type="ECO:0000256" key="16">
    <source>
        <dbReference type="PROSITE-ProRule" id="PRU00191"/>
    </source>
</evidence>
<dbReference type="FunFam" id="3.30.505.10:FF:000048">
    <property type="entry name" value="Signal transducer and transcription activator 6"/>
    <property type="match status" value="1"/>
</dbReference>
<dbReference type="InterPro" id="IPR013801">
    <property type="entry name" value="STAT_TF_DNA-bd"/>
</dbReference>
<dbReference type="FunFam" id="2.60.40.630:FF:000003">
    <property type="entry name" value="Signal transducer and transcription activator 6"/>
    <property type="match status" value="1"/>
</dbReference>
<dbReference type="GO" id="GO:0001228">
    <property type="term" value="F:DNA-binding transcription activator activity, RNA polymerase II-specific"/>
    <property type="evidence" value="ECO:0007669"/>
    <property type="project" value="UniProtKB-ARBA"/>
</dbReference>
<dbReference type="FunFam" id="1.20.1050.20:FF:000004">
    <property type="entry name" value="Signal transducer and transcription activator 6"/>
    <property type="match status" value="1"/>
</dbReference>
<evidence type="ECO:0000256" key="4">
    <source>
        <dbReference type="ARBA" id="ARBA00022490"/>
    </source>
</evidence>
<dbReference type="GO" id="GO:0000977">
    <property type="term" value="F:RNA polymerase II transcription regulatory region sequence-specific DNA binding"/>
    <property type="evidence" value="ECO:0007669"/>
    <property type="project" value="UniProtKB-ARBA"/>
</dbReference>
<dbReference type="GO" id="GO:0035771">
    <property type="term" value="P:interleukin-4-mediated signaling pathway"/>
    <property type="evidence" value="ECO:0007669"/>
    <property type="project" value="UniProtKB-ARBA"/>
</dbReference>
<dbReference type="SMART" id="SM00252">
    <property type="entry name" value="SH2"/>
    <property type="match status" value="1"/>
</dbReference>
<comment type="similarity">
    <text evidence="3 17">Belongs to the transcription factor STAT family.</text>
</comment>
<keyword evidence="20" id="KW-1185">Reference proteome</keyword>
<keyword evidence="8 16" id="KW-0727">SH2 domain</keyword>
<feature type="compositionally biased region" description="Basic and acidic residues" evidence="18">
    <location>
        <begin position="744"/>
        <end position="754"/>
    </location>
</feature>
<dbReference type="Pfam" id="PF01017">
    <property type="entry name" value="STAT_alpha"/>
    <property type="match status" value="1"/>
</dbReference>
<evidence type="ECO:0000259" key="19">
    <source>
        <dbReference type="PROSITE" id="PS50001"/>
    </source>
</evidence>
<evidence type="ECO:0000256" key="14">
    <source>
        <dbReference type="ARBA" id="ARBA00054127"/>
    </source>
</evidence>
<dbReference type="PROSITE" id="PS50001">
    <property type="entry name" value="SH2"/>
    <property type="match status" value="1"/>
</dbReference>
<protein>
    <recommendedName>
        <fullName evidence="17">Signal transducer and activator of transcription</fullName>
    </recommendedName>
</protein>
<sequence length="754" mass="84766">MSIYQRDPLKLVATFRQILQGEKKAVMEQFHHLPMPFHWKQEELKFNTALQRLQHRVGEIRLLQEALHQGTEAGQVSLHSLIDTPANGTGPNEALGTLLQETIRELEMAQTLVLKRIQIWKRQQQLAGNGAPFEESLATLQERCESLVDIYSQLQQEVGAAGGELEHKTQAALIHRLDEVLQSLVTSSFLVEKQPPQVLKTQTKFQAGVRFLLGLRFLGAPAKPPLVRADMVTEKQARELSMPQGPGAGTESTGEIINNTVPLENSIPGNCCSALFKNLLLKKIKRCERKGTESVTEEKCAVLFSTSFMLGPNKLPIQLQALSLPLVVIVHGNQDNNAKATILWDNAFSEMDRVPFVVVERVPWEKMCETLNLKFMAEVGTNRGLLPEHFLFLAQKIFNDNSLSMETFQHRCVSWSQFNKEILLGRGFTFWQWFDGVLDLTKRCLRSYWSDRLIIGFISKQYVTNLLLNEPDGTFLLRFSDSEIGGITIAHVIRGQDGSPQIENIQPFSAKDLSIRSLGDRIRDLAQLKNLYPKKPKDEAFRSHYKPEQMGKDGRGYVPATIKMTVERDQPLPTPEPQMPTMMPSYDLGMTPDPSVSMQLSQDRMPPLYPQHSHPIPPYQGLPQEESVNVLPAFQEPHLQMPPPLSQISLPFDQPHPQGLLPCQPQEHAVDVTMDEDSCLNQPVGRYHQGTWVDEDMFPALLPPTEQDLTKLLLEGQGEAGGGTLGVQPLLQPSPYGHSGISMSHRDLRANPSW</sequence>
<evidence type="ECO:0000256" key="2">
    <source>
        <dbReference type="ARBA" id="ARBA00004496"/>
    </source>
</evidence>
<dbReference type="GO" id="GO:0010467">
    <property type="term" value="P:gene expression"/>
    <property type="evidence" value="ECO:0007669"/>
    <property type="project" value="UniProtKB-ARBA"/>
</dbReference>
<evidence type="ECO:0000313" key="20">
    <source>
        <dbReference type="Proteomes" id="UP000694906"/>
    </source>
</evidence>
<dbReference type="SUPFAM" id="SSF49417">
    <property type="entry name" value="p53-like transcription factors"/>
    <property type="match status" value="1"/>
</dbReference>